<dbReference type="PANTHER" id="PTHR33830">
    <property type="entry name" value="DEFENSIN-LIKE PROTEIN 184-RELATED"/>
    <property type="match status" value="1"/>
</dbReference>
<dbReference type="EMBL" id="AWUE01000819">
    <property type="protein sequence ID" value="OMP14260.1"/>
    <property type="molecule type" value="Genomic_DNA"/>
</dbReference>
<evidence type="ECO:0000256" key="6">
    <source>
        <dbReference type="ARBA" id="ARBA00022729"/>
    </source>
</evidence>
<protein>
    <submittedName>
        <fullName evidence="10">S locus-related glycoprotein 1 binding pollen coat</fullName>
    </submittedName>
</protein>
<keyword evidence="3" id="KW-0964">Secreted</keyword>
<feature type="chain" id="PRO_5012955323" evidence="9">
    <location>
        <begin position="27"/>
        <end position="72"/>
    </location>
</feature>
<keyword evidence="5" id="KW-0295">Fungicide</keyword>
<keyword evidence="6 9" id="KW-0732">Signal</keyword>
<evidence type="ECO:0000256" key="3">
    <source>
        <dbReference type="ARBA" id="ARBA00022525"/>
    </source>
</evidence>
<keyword evidence="4" id="KW-0929">Antimicrobial</keyword>
<evidence type="ECO:0000256" key="4">
    <source>
        <dbReference type="ARBA" id="ARBA00022529"/>
    </source>
</evidence>
<evidence type="ECO:0000256" key="2">
    <source>
        <dbReference type="ARBA" id="ARBA00006722"/>
    </source>
</evidence>
<evidence type="ECO:0000256" key="5">
    <source>
        <dbReference type="ARBA" id="ARBA00022577"/>
    </source>
</evidence>
<comment type="similarity">
    <text evidence="2">Belongs to the DEFL family.</text>
</comment>
<dbReference type="Proteomes" id="UP000187203">
    <property type="component" value="Unassembled WGS sequence"/>
</dbReference>
<accession>A0A1R3L4Q3</accession>
<dbReference type="OrthoDB" id="10494850at2759"/>
<sequence length="72" mass="7761">MKKIQVSAIFMLLVLLFAAVGKEATAQQICTDPINISDCTNAKCLGECQRKHGPEATGVCPNTIRCLCSYPC</sequence>
<comment type="caution">
    <text evidence="10">The sequence shown here is derived from an EMBL/GenBank/DDBJ whole genome shotgun (WGS) entry which is preliminary data.</text>
</comment>
<dbReference type="InterPro" id="IPR010851">
    <property type="entry name" value="DEFL"/>
</dbReference>
<evidence type="ECO:0000313" key="11">
    <source>
        <dbReference type="Proteomes" id="UP000187203"/>
    </source>
</evidence>
<reference evidence="11" key="1">
    <citation type="submission" date="2013-09" db="EMBL/GenBank/DDBJ databases">
        <title>Corchorus olitorius genome sequencing.</title>
        <authorList>
            <person name="Alam M."/>
            <person name="Haque M.S."/>
            <person name="Islam M.S."/>
            <person name="Emdad E.M."/>
            <person name="Islam M.M."/>
            <person name="Ahmed B."/>
            <person name="Halim A."/>
            <person name="Hossen Q.M.M."/>
            <person name="Hossain M.Z."/>
            <person name="Ahmed R."/>
            <person name="Khan M.M."/>
            <person name="Islam R."/>
            <person name="Rashid M.M."/>
            <person name="Khan S.A."/>
            <person name="Rahman M.S."/>
            <person name="Alam M."/>
            <person name="Yahiya A.S."/>
            <person name="Khan M.S."/>
            <person name="Azam M.S."/>
            <person name="Haque T."/>
            <person name="Lashkar M.Z.H."/>
            <person name="Akhand A.I."/>
            <person name="Morshed G."/>
            <person name="Roy S."/>
            <person name="Uddin K.S."/>
            <person name="Rabeya T."/>
            <person name="Hossain A.S."/>
            <person name="Chowdhury A."/>
            <person name="Snigdha A.R."/>
            <person name="Mortoza M.S."/>
            <person name="Matin S.A."/>
            <person name="Hoque S.M.E."/>
            <person name="Islam M.K."/>
            <person name="Roy D.K."/>
            <person name="Haider R."/>
            <person name="Moosa M.M."/>
            <person name="Elias S.M."/>
            <person name="Hasan A.M."/>
            <person name="Jahan S."/>
            <person name="Shafiuddin M."/>
            <person name="Mahmood N."/>
            <person name="Shommy N.S."/>
        </authorList>
    </citation>
    <scope>NUCLEOTIDE SEQUENCE [LARGE SCALE GENOMIC DNA]</scope>
    <source>
        <strain evidence="11">cv. O-4</strain>
    </source>
</reference>
<evidence type="ECO:0000256" key="9">
    <source>
        <dbReference type="SAM" id="SignalP"/>
    </source>
</evidence>
<evidence type="ECO:0000313" key="10">
    <source>
        <dbReference type="EMBL" id="OMP14260.1"/>
    </source>
</evidence>
<keyword evidence="11" id="KW-1185">Reference proteome</keyword>
<evidence type="ECO:0000256" key="8">
    <source>
        <dbReference type="ARBA" id="ARBA00023157"/>
    </source>
</evidence>
<name>A0A1R3L4Q3_9ROSI</name>
<dbReference type="GO" id="GO:0005576">
    <property type="term" value="C:extracellular region"/>
    <property type="evidence" value="ECO:0007669"/>
    <property type="project" value="UniProtKB-SubCell"/>
</dbReference>
<dbReference type="PANTHER" id="PTHR33830:SF10">
    <property type="entry name" value="DEFENSIN-LIKE PROTEIN 122-RELATED"/>
    <property type="match status" value="1"/>
</dbReference>
<evidence type="ECO:0000256" key="7">
    <source>
        <dbReference type="ARBA" id="ARBA00022821"/>
    </source>
</evidence>
<feature type="signal peptide" evidence="9">
    <location>
        <begin position="1"/>
        <end position="26"/>
    </location>
</feature>
<gene>
    <name evidence="10" type="ORF">COLO4_00121</name>
</gene>
<keyword evidence="8" id="KW-1015">Disulfide bond</keyword>
<evidence type="ECO:0000256" key="1">
    <source>
        <dbReference type="ARBA" id="ARBA00004613"/>
    </source>
</evidence>
<organism evidence="10 11">
    <name type="scientific">Corchorus olitorius</name>
    <dbReference type="NCBI Taxonomy" id="93759"/>
    <lineage>
        <taxon>Eukaryota</taxon>
        <taxon>Viridiplantae</taxon>
        <taxon>Streptophyta</taxon>
        <taxon>Embryophyta</taxon>
        <taxon>Tracheophyta</taxon>
        <taxon>Spermatophyta</taxon>
        <taxon>Magnoliopsida</taxon>
        <taxon>eudicotyledons</taxon>
        <taxon>Gunneridae</taxon>
        <taxon>Pentapetalae</taxon>
        <taxon>rosids</taxon>
        <taxon>malvids</taxon>
        <taxon>Malvales</taxon>
        <taxon>Malvaceae</taxon>
        <taxon>Grewioideae</taxon>
        <taxon>Apeibeae</taxon>
        <taxon>Corchorus</taxon>
    </lineage>
</organism>
<dbReference type="GO" id="GO:0050832">
    <property type="term" value="P:defense response to fungus"/>
    <property type="evidence" value="ECO:0007669"/>
    <property type="project" value="UniProtKB-KW"/>
</dbReference>
<dbReference type="AlphaFoldDB" id="A0A1R3L4Q3"/>
<dbReference type="GO" id="GO:0031640">
    <property type="term" value="P:killing of cells of another organism"/>
    <property type="evidence" value="ECO:0007669"/>
    <property type="project" value="UniProtKB-KW"/>
</dbReference>
<proteinExistence type="inferred from homology"/>
<keyword evidence="7" id="KW-0611">Plant defense</keyword>
<comment type="subcellular location">
    <subcellularLocation>
        <location evidence="1">Secreted</location>
    </subcellularLocation>
</comment>
<dbReference type="Pfam" id="PF07333">
    <property type="entry name" value="SLR1-BP"/>
    <property type="match status" value="1"/>
</dbReference>